<protein>
    <submittedName>
        <fullName evidence="5">Ribonucleoside triphosphate reductase</fullName>
    </submittedName>
</protein>
<dbReference type="PANTHER" id="PTHR21075">
    <property type="entry name" value="ANAEROBIC RIBONUCLEOSIDE-TRIPHOSPHATE REDUCTASE"/>
    <property type="match status" value="1"/>
</dbReference>
<dbReference type="NCBIfam" id="NF006126">
    <property type="entry name" value="PRK08270.1"/>
    <property type="match status" value="1"/>
</dbReference>
<dbReference type="NCBIfam" id="TIGR02487">
    <property type="entry name" value="NrdD"/>
    <property type="match status" value="1"/>
</dbReference>
<keyword evidence="6" id="KW-1185">Reference proteome</keyword>
<dbReference type="Gene3D" id="3.20.70.20">
    <property type="match status" value="1"/>
</dbReference>
<dbReference type="GO" id="GO:0009265">
    <property type="term" value="P:2'-deoxyribonucleotide biosynthetic process"/>
    <property type="evidence" value="ECO:0007669"/>
    <property type="project" value="TreeGrafter"/>
</dbReference>
<dbReference type="GO" id="GO:0008998">
    <property type="term" value="F:ribonucleoside-triphosphate reductase (thioredoxin) activity"/>
    <property type="evidence" value="ECO:0007669"/>
    <property type="project" value="InterPro"/>
</dbReference>
<dbReference type="InterPro" id="IPR012833">
    <property type="entry name" value="NrdD"/>
</dbReference>
<gene>
    <name evidence="5" type="primary">nrd</name>
    <name evidence="5" type="ORF">NO1_1335</name>
</gene>
<evidence type="ECO:0000256" key="1">
    <source>
        <dbReference type="ARBA" id="ARBA00022741"/>
    </source>
</evidence>
<keyword evidence="1 3" id="KW-0547">Nucleotide-binding</keyword>
<dbReference type="GO" id="GO:0031250">
    <property type="term" value="C:anaerobic ribonucleoside-triphosphate reductase complex"/>
    <property type="evidence" value="ECO:0007669"/>
    <property type="project" value="TreeGrafter"/>
</dbReference>
<evidence type="ECO:0000256" key="2">
    <source>
        <dbReference type="ARBA" id="ARBA00022840"/>
    </source>
</evidence>
<dbReference type="InterPro" id="IPR005144">
    <property type="entry name" value="ATP-cone_dom"/>
</dbReference>
<dbReference type="Pfam" id="PF03477">
    <property type="entry name" value="ATP-cone"/>
    <property type="match status" value="1"/>
</dbReference>
<evidence type="ECO:0000256" key="3">
    <source>
        <dbReference type="PROSITE-ProRule" id="PRU00492"/>
    </source>
</evidence>
<organism evidence="5 6">
    <name type="scientific">Termititenax aidoneus</name>
    <dbReference type="NCBI Taxonomy" id="2218524"/>
    <lineage>
        <taxon>Bacteria</taxon>
        <taxon>Bacillati</taxon>
        <taxon>Candidatus Margulisiibacteriota</taxon>
        <taxon>Candidatus Termititenacia</taxon>
        <taxon>Candidatus Termititenacales</taxon>
        <taxon>Candidatus Termititenacaceae</taxon>
        <taxon>Candidatus Termititenax</taxon>
    </lineage>
</organism>
<name>A0A388TDV9_TERA1</name>
<dbReference type="GO" id="GO:0005524">
    <property type="term" value="F:ATP binding"/>
    <property type="evidence" value="ECO:0007669"/>
    <property type="project" value="UniProtKB-UniRule"/>
</dbReference>
<dbReference type="AlphaFoldDB" id="A0A388TDV9"/>
<dbReference type="PROSITE" id="PS51161">
    <property type="entry name" value="ATP_CONE"/>
    <property type="match status" value="1"/>
</dbReference>
<dbReference type="GO" id="GO:0004748">
    <property type="term" value="F:ribonucleoside-diphosphate reductase activity, thioredoxin disulfide as acceptor"/>
    <property type="evidence" value="ECO:0007669"/>
    <property type="project" value="TreeGrafter"/>
</dbReference>
<sequence length="669" mass="75357">MTENTVKEIRKRNGHIVDFDREKITSAIFKAAKAVGGHDRQLSEELTGKVLAQINQQFHARSIPAVEEIQDIVEKVLIKDGYAKTAKAYILYREQRERKRDAQSTFVEVKNAVDEYMEKTDWRVFENSNSDFSFSGLMSHISGKIIANYALHEMYPKSIADAHRNGAIHIHDLSHAIVAYCCGWSLKNLIKKGFGGVRHKICSLPPKHLDVVVIQMVNFLGSLQMEHAGAQAFSSLDTLLAPFVRMDGLTYKQVKQQMQKFIFSLNVPSRWGCQPPFTNVTLDWICPEDMKYEPAIVGGEPQDFTYGDCQKEMDMVNKAFMEVYLEGDAEARPFFYPIPTYNITKDFAWDTENANLLFKLTAKYGVPYFQNFVNSSLKPSDVRSMCCRLQLDLKELKNKTGGLFGAGEQTGSVGVVTLNLPRIGFTAENKEQFKAKLGSVMDLAKDSLEIKRGVVETNLKKGLMPFTRAYLGSYDQHFSTIGINGMHEALLNLLGQGKGIDSKEGKEFAVEILNFMRGKLKQYQEETGHLYNLEAAPCESATYRFALRDREQFPGIIQAGTAESPYYTNSTHLPVSATNDIFEALDHQDALQVLYTGGTVVHGFLGENIEDPEVCKRLVKKIAENYRLPYFTVTPTFSICPEHGYISGTHHECNHAVETYNQEPQLVSA</sequence>
<evidence type="ECO:0000259" key="4">
    <source>
        <dbReference type="PROSITE" id="PS51161"/>
    </source>
</evidence>
<dbReference type="SUPFAM" id="SSF51998">
    <property type="entry name" value="PFL-like glycyl radical enzymes"/>
    <property type="match status" value="1"/>
</dbReference>
<dbReference type="PANTHER" id="PTHR21075:SF0">
    <property type="entry name" value="ANAEROBIC RIBONUCLEOSIDE-TRIPHOSPHATE REDUCTASE"/>
    <property type="match status" value="1"/>
</dbReference>
<keyword evidence="2 3" id="KW-0067">ATP-binding</keyword>
<dbReference type="EMBL" id="BGZN01000030">
    <property type="protein sequence ID" value="GBR74104.1"/>
    <property type="molecule type" value="Genomic_DNA"/>
</dbReference>
<dbReference type="Pfam" id="PF13597">
    <property type="entry name" value="NRDD"/>
    <property type="match status" value="1"/>
</dbReference>
<dbReference type="CDD" id="cd01675">
    <property type="entry name" value="RNR_III"/>
    <property type="match status" value="1"/>
</dbReference>
<evidence type="ECO:0000313" key="5">
    <source>
        <dbReference type="EMBL" id="GBR74104.1"/>
    </source>
</evidence>
<proteinExistence type="predicted"/>
<evidence type="ECO:0000313" key="6">
    <source>
        <dbReference type="Proteomes" id="UP000269352"/>
    </source>
</evidence>
<comment type="caution">
    <text evidence="5">The sequence shown here is derived from an EMBL/GenBank/DDBJ whole genome shotgun (WGS) entry which is preliminary data.</text>
</comment>
<reference evidence="5 6" key="1">
    <citation type="journal article" date="2019" name="ISME J.">
        <title>Genome analyses of uncultured TG2/ZB3 bacteria in 'Margulisbacteria' specifically attached to ectosymbiotic spirochetes of protists in the termite gut.</title>
        <authorList>
            <person name="Utami Y.D."/>
            <person name="Kuwahara H."/>
            <person name="Igai K."/>
            <person name="Murakami T."/>
            <person name="Sugaya K."/>
            <person name="Morikawa T."/>
            <person name="Nagura Y."/>
            <person name="Yuki M."/>
            <person name="Deevong P."/>
            <person name="Inoue T."/>
            <person name="Kihara K."/>
            <person name="Lo N."/>
            <person name="Yamada A."/>
            <person name="Ohkuma M."/>
            <person name="Hongoh Y."/>
        </authorList>
    </citation>
    <scope>NUCLEOTIDE SEQUENCE [LARGE SCALE GENOMIC DNA]</scope>
    <source>
        <strain evidence="5">NkOx7-01</strain>
    </source>
</reference>
<feature type="domain" description="ATP-cone" evidence="4">
    <location>
        <begin position="7"/>
        <end position="100"/>
    </location>
</feature>
<dbReference type="GO" id="GO:0006260">
    <property type="term" value="P:DNA replication"/>
    <property type="evidence" value="ECO:0007669"/>
    <property type="project" value="InterPro"/>
</dbReference>
<accession>A0A388TDV9</accession>
<dbReference type="Proteomes" id="UP000269352">
    <property type="component" value="Unassembled WGS sequence"/>
</dbReference>